<comment type="caution">
    <text evidence="1">The sequence shown here is derived from an EMBL/GenBank/DDBJ whole genome shotgun (WGS) entry which is preliminary data.</text>
</comment>
<name>A0A392T563_9FABA</name>
<sequence>IGPYKGLVVKGRGLVGLKPEDKVEDAMVVRVMAALGSKVLDIVGLETIEVTVVLTALELCEGPPLCEDPSLLVELEL</sequence>
<accession>A0A392T563</accession>
<feature type="non-terminal residue" evidence="1">
    <location>
        <position position="1"/>
    </location>
</feature>
<protein>
    <submittedName>
        <fullName evidence="1">Uncharacterized protein</fullName>
    </submittedName>
</protein>
<keyword evidence="2" id="KW-1185">Reference proteome</keyword>
<reference evidence="1 2" key="1">
    <citation type="journal article" date="2018" name="Front. Plant Sci.">
        <title>Red Clover (Trifolium pratense) and Zigzag Clover (T. medium) - A Picture of Genomic Similarities and Differences.</title>
        <authorList>
            <person name="Dluhosova J."/>
            <person name="Istvanek J."/>
            <person name="Nedelnik J."/>
            <person name="Repkova J."/>
        </authorList>
    </citation>
    <scope>NUCLEOTIDE SEQUENCE [LARGE SCALE GENOMIC DNA]</scope>
    <source>
        <strain evidence="2">cv. 10/8</strain>
        <tissue evidence="1">Leaf</tissue>
    </source>
</reference>
<evidence type="ECO:0000313" key="2">
    <source>
        <dbReference type="Proteomes" id="UP000265520"/>
    </source>
</evidence>
<organism evidence="1 2">
    <name type="scientific">Trifolium medium</name>
    <dbReference type="NCBI Taxonomy" id="97028"/>
    <lineage>
        <taxon>Eukaryota</taxon>
        <taxon>Viridiplantae</taxon>
        <taxon>Streptophyta</taxon>
        <taxon>Embryophyta</taxon>
        <taxon>Tracheophyta</taxon>
        <taxon>Spermatophyta</taxon>
        <taxon>Magnoliopsida</taxon>
        <taxon>eudicotyledons</taxon>
        <taxon>Gunneridae</taxon>
        <taxon>Pentapetalae</taxon>
        <taxon>rosids</taxon>
        <taxon>fabids</taxon>
        <taxon>Fabales</taxon>
        <taxon>Fabaceae</taxon>
        <taxon>Papilionoideae</taxon>
        <taxon>50 kb inversion clade</taxon>
        <taxon>NPAAA clade</taxon>
        <taxon>Hologalegina</taxon>
        <taxon>IRL clade</taxon>
        <taxon>Trifolieae</taxon>
        <taxon>Trifolium</taxon>
    </lineage>
</organism>
<proteinExistence type="predicted"/>
<dbReference type="EMBL" id="LXQA010494315">
    <property type="protein sequence ID" value="MCI55316.1"/>
    <property type="molecule type" value="Genomic_DNA"/>
</dbReference>
<dbReference type="AlphaFoldDB" id="A0A392T563"/>
<evidence type="ECO:0000313" key="1">
    <source>
        <dbReference type="EMBL" id="MCI55316.1"/>
    </source>
</evidence>
<dbReference type="Proteomes" id="UP000265520">
    <property type="component" value="Unassembled WGS sequence"/>
</dbReference>